<dbReference type="InterPro" id="IPR016024">
    <property type="entry name" value="ARM-type_fold"/>
</dbReference>
<sequence length="555" mass="62681">MDLRRLPELKNRHVVELEAQALSDVDLISRQLNDSHFLISLTSSEVLRLFEHVQNCVQFTDHASAKLLLLQLINQYISSQETLLAFETILPLCLQTLAEFLVSKNPVIRQKSILITQSALRLPLHFNVLSYLLNYGFSPQQFSSAYNFIVTLPLLFINLSGEHRTEGLKICIQGLNNYSSRIHVASNPNLSDICKNVINVLKKLQAPISSKTHIKVTPTPKVDNVLVTSVEESSSTLEELTKMCLQDPAIQWELLERLTKIVNEGRYTRSNVQTKLQFDSRVEYSQLLTSLIHLAQDQTLISNTSNSSVTVNIKALDLLLVVLEAMPTEALNKNWVSVSGMMLKLSLCRIDVSQCRLQIHKILSQIMTRMGALRSLEMMAGYLNYPRLLIKQQAIDVINALLLVNQSSINVKKIEFTSSFCESIITALKDQSKQLRSCALECLALVHEISRNSSTLTSKNGSYSLLASGYARPLIFNLFQASFPKSWKPDEHALIWQKMTRRFMRKTHARLGTNSLVEYPQAPVIEAASSREVPATTLKTFDMPSEVRNQALTRR</sequence>
<evidence type="ECO:0000313" key="1">
    <source>
        <dbReference type="EMBL" id="KAL3310287.1"/>
    </source>
</evidence>
<organism evidence="1 2">
    <name type="scientific">Cichlidogyrus casuarinus</name>
    <dbReference type="NCBI Taxonomy" id="1844966"/>
    <lineage>
        <taxon>Eukaryota</taxon>
        <taxon>Metazoa</taxon>
        <taxon>Spiralia</taxon>
        <taxon>Lophotrochozoa</taxon>
        <taxon>Platyhelminthes</taxon>
        <taxon>Monogenea</taxon>
        <taxon>Monopisthocotylea</taxon>
        <taxon>Dactylogyridea</taxon>
        <taxon>Ancyrocephalidae</taxon>
        <taxon>Cichlidogyrus</taxon>
    </lineage>
</organism>
<dbReference type="Gene3D" id="1.25.10.10">
    <property type="entry name" value="Leucine-rich Repeat Variant"/>
    <property type="match status" value="1"/>
</dbReference>
<dbReference type="EMBL" id="JBJKFK010003083">
    <property type="protein sequence ID" value="KAL3310287.1"/>
    <property type="molecule type" value="Genomic_DNA"/>
</dbReference>
<comment type="caution">
    <text evidence="1">The sequence shown here is derived from an EMBL/GenBank/DDBJ whole genome shotgun (WGS) entry which is preliminary data.</text>
</comment>
<dbReference type="SUPFAM" id="SSF48371">
    <property type="entry name" value="ARM repeat"/>
    <property type="match status" value="1"/>
</dbReference>
<gene>
    <name evidence="1" type="ORF">Ciccas_011149</name>
</gene>
<dbReference type="Proteomes" id="UP001626550">
    <property type="component" value="Unassembled WGS sequence"/>
</dbReference>
<accession>A0ABD2PU44</accession>
<keyword evidence="2" id="KW-1185">Reference proteome</keyword>
<dbReference type="InterPro" id="IPR011989">
    <property type="entry name" value="ARM-like"/>
</dbReference>
<dbReference type="AlphaFoldDB" id="A0ABD2PU44"/>
<evidence type="ECO:0008006" key="3">
    <source>
        <dbReference type="Google" id="ProtNLM"/>
    </source>
</evidence>
<proteinExistence type="predicted"/>
<evidence type="ECO:0000313" key="2">
    <source>
        <dbReference type="Proteomes" id="UP001626550"/>
    </source>
</evidence>
<name>A0ABD2PU44_9PLAT</name>
<reference evidence="1 2" key="1">
    <citation type="submission" date="2024-11" db="EMBL/GenBank/DDBJ databases">
        <title>Adaptive evolution of stress response genes in parasites aligns with host niche diversity.</title>
        <authorList>
            <person name="Hahn C."/>
            <person name="Resl P."/>
        </authorList>
    </citation>
    <scope>NUCLEOTIDE SEQUENCE [LARGE SCALE GENOMIC DNA]</scope>
    <source>
        <strain evidence="1">EGGRZ-B1_66</strain>
        <tissue evidence="1">Body</tissue>
    </source>
</reference>
<protein>
    <recommendedName>
        <fullName evidence="3">TOG domain-containing protein</fullName>
    </recommendedName>
</protein>